<comment type="caution">
    <text evidence="5">The sequence shown here is derived from an EMBL/GenBank/DDBJ whole genome shotgun (WGS) entry which is preliminary data.</text>
</comment>
<dbReference type="PANTHER" id="PTHR30313">
    <property type="entry name" value="DNA PRIMASE"/>
    <property type="match status" value="1"/>
</dbReference>
<dbReference type="CDD" id="cd03364">
    <property type="entry name" value="TOPRIM_DnaG_primases"/>
    <property type="match status" value="1"/>
</dbReference>
<dbReference type="Gene3D" id="3.90.980.10">
    <property type="entry name" value="DNA primase, catalytic core, N-terminal domain"/>
    <property type="match status" value="1"/>
</dbReference>
<dbReference type="InterPro" id="IPR013264">
    <property type="entry name" value="DNAG_N"/>
</dbReference>
<evidence type="ECO:0000313" key="5">
    <source>
        <dbReference type="EMBL" id="TBW57427.1"/>
    </source>
</evidence>
<reference evidence="5 6" key="1">
    <citation type="submission" date="2019-02" db="EMBL/GenBank/DDBJ databases">
        <title>Marinobacter halodurans sp. nov., a marine bacterium isolated from sea tidal flat.</title>
        <authorList>
            <person name="Yoo Y."/>
            <person name="Lee D.W."/>
            <person name="Kim B.S."/>
            <person name="Kim J.-J."/>
        </authorList>
    </citation>
    <scope>NUCLEOTIDE SEQUENCE [LARGE SCALE GENOMIC DNA]</scope>
    <source>
        <strain evidence="5 6">YJ-S3-2</strain>
    </source>
</reference>
<name>A0ABY1ZQB4_9GAMM</name>
<gene>
    <name evidence="5" type="ORF">EZI54_07145</name>
</gene>
<dbReference type="RefSeq" id="WP_131480474.1">
    <property type="nucleotide sequence ID" value="NZ_SJDL01000008.1"/>
</dbReference>
<dbReference type="Proteomes" id="UP000313645">
    <property type="component" value="Unassembled WGS sequence"/>
</dbReference>
<dbReference type="SMART" id="SM00400">
    <property type="entry name" value="ZnF_CHCC"/>
    <property type="match status" value="1"/>
</dbReference>
<proteinExistence type="predicted"/>
<dbReference type="EMBL" id="SJDL01000008">
    <property type="protein sequence ID" value="TBW57427.1"/>
    <property type="molecule type" value="Genomic_DNA"/>
</dbReference>
<accession>A0ABY1ZQB4</accession>
<keyword evidence="3" id="KW-0862">Zinc</keyword>
<dbReference type="SUPFAM" id="SSF56731">
    <property type="entry name" value="DNA primase core"/>
    <property type="match status" value="1"/>
</dbReference>
<dbReference type="PANTHER" id="PTHR30313:SF2">
    <property type="entry name" value="DNA PRIMASE"/>
    <property type="match status" value="1"/>
</dbReference>
<feature type="domain" description="Zinc finger CHC2-type" evidence="4">
    <location>
        <begin position="39"/>
        <end position="93"/>
    </location>
</feature>
<evidence type="ECO:0000256" key="3">
    <source>
        <dbReference type="ARBA" id="ARBA00022833"/>
    </source>
</evidence>
<protein>
    <submittedName>
        <fullName evidence="5">Toprim domain-containing protein</fullName>
    </submittedName>
</protein>
<dbReference type="Pfam" id="PF13155">
    <property type="entry name" value="Toprim_2"/>
    <property type="match status" value="1"/>
</dbReference>
<evidence type="ECO:0000256" key="1">
    <source>
        <dbReference type="ARBA" id="ARBA00022723"/>
    </source>
</evidence>
<dbReference type="InterPro" id="IPR037068">
    <property type="entry name" value="DNA_primase_core_N_sf"/>
</dbReference>
<evidence type="ECO:0000313" key="6">
    <source>
        <dbReference type="Proteomes" id="UP000313645"/>
    </source>
</evidence>
<organism evidence="5 6">
    <name type="scientific">Marinobacter halodurans</name>
    <dbReference type="NCBI Taxonomy" id="2528979"/>
    <lineage>
        <taxon>Bacteria</taxon>
        <taxon>Pseudomonadati</taxon>
        <taxon>Pseudomonadota</taxon>
        <taxon>Gammaproteobacteria</taxon>
        <taxon>Pseudomonadales</taxon>
        <taxon>Marinobacteraceae</taxon>
        <taxon>Marinobacter</taxon>
    </lineage>
</organism>
<keyword evidence="2" id="KW-0863">Zinc-finger</keyword>
<dbReference type="Pfam" id="PF08275">
    <property type="entry name" value="DNAG_N"/>
    <property type="match status" value="1"/>
</dbReference>
<keyword evidence="6" id="KW-1185">Reference proteome</keyword>
<dbReference type="Gene3D" id="3.90.580.10">
    <property type="entry name" value="Zinc finger, CHC2-type domain"/>
    <property type="match status" value="1"/>
</dbReference>
<dbReference type="InterPro" id="IPR050219">
    <property type="entry name" value="DnaG_primase"/>
</dbReference>
<dbReference type="InterPro" id="IPR034151">
    <property type="entry name" value="TOPRIM_DnaG_bac"/>
</dbReference>
<dbReference type="SUPFAM" id="SSF57783">
    <property type="entry name" value="Zinc beta-ribbon"/>
    <property type="match status" value="1"/>
</dbReference>
<dbReference type="Pfam" id="PF01807">
    <property type="entry name" value="Zn_ribbon_DnaG"/>
    <property type="match status" value="1"/>
</dbReference>
<dbReference type="InterPro" id="IPR002694">
    <property type="entry name" value="Znf_CHC2"/>
</dbReference>
<dbReference type="Gene3D" id="3.40.1360.10">
    <property type="match status" value="1"/>
</dbReference>
<dbReference type="InterPro" id="IPR036977">
    <property type="entry name" value="DNA_primase_Znf_CHC2"/>
</dbReference>
<evidence type="ECO:0000259" key="4">
    <source>
        <dbReference type="SMART" id="SM00400"/>
    </source>
</evidence>
<keyword evidence="1" id="KW-0479">Metal-binding</keyword>
<sequence>MSRQVLSFREKADSLKERVSLSDVIRGSGIHLKPSRNEWLGLCPFHDDTKPSLNINDKKGVYLCRACSATGDHVAFVSHQLGLTPGEALNQLCEQFAPDLITRRNAAPNSNEAFEHRAGLAFLEAAGLFFQSELGSSTADDYIRRRGFSSDTIEHFRIGYAPRKYHLVHAVMEYLEPPWRESIDRDTAQRLALATGLLAQSPRDPGRYYAFFRNRLIFPILDRSGGIVGFAGRVLDEQDSSAKYINSCDSPWFRKAASIFSSPPPSEGDPGFVVEGYTDVMACYQQGCPAIATMGTAFNETHAELVTRWAGNTIVVAMDPDPSGQRANVNVIDTLATRIKDGQSLLRFTWPDEKDAGEWLSQGRGDELYAAMTLPAASEDAIEWRIREIAASAPIKPNTLQRRVYLEQHAQIWHGRLKERAPVTARVVRESIRAGLSIAQTDWHTDETGFQWLYGDLQHLFRNPSLIRPIKNRIDQFMTSNELDIMMQTLALSPERVTPALAVIVLTAHCVNDRALESASGWSVLSVLLSKGVPEHLVLFWRSVAEMATKKPDLTAGFDDQAAGMLLGLAAAQWRCRPIWQSADLTG</sequence>
<evidence type="ECO:0000256" key="2">
    <source>
        <dbReference type="ARBA" id="ARBA00022771"/>
    </source>
</evidence>